<reference evidence="1 2" key="1">
    <citation type="submission" date="2016-03" db="EMBL/GenBank/DDBJ databases">
        <title>Complete genome sequence of a novel chlorpyrifos degrading bacterium, Cupriavidus nantongensis sp. X1.</title>
        <authorList>
            <person name="Fang L."/>
        </authorList>
    </citation>
    <scope>NUCLEOTIDE SEQUENCE [LARGE SCALE GENOMIC DNA]</scope>
    <source>
        <strain evidence="1 2">X1</strain>
    </source>
</reference>
<dbReference type="Proteomes" id="UP000075238">
    <property type="component" value="Chromosome 1"/>
</dbReference>
<dbReference type="AlphaFoldDB" id="A0A142JIZ6"/>
<dbReference type="RefSeq" id="WP_062798892.1">
    <property type="nucleotide sequence ID" value="NZ_CP014844.1"/>
</dbReference>
<accession>A0A142JIZ6</accession>
<evidence type="ECO:0000313" key="1">
    <source>
        <dbReference type="EMBL" id="AMR78058.1"/>
    </source>
</evidence>
<dbReference type="STRING" id="1796606.A2G96_10050"/>
<proteinExistence type="predicted"/>
<dbReference type="KEGG" id="cnan:A2G96_10050"/>
<evidence type="ECO:0000313" key="2">
    <source>
        <dbReference type="Proteomes" id="UP000075238"/>
    </source>
</evidence>
<dbReference type="EMBL" id="CP014844">
    <property type="protein sequence ID" value="AMR78058.1"/>
    <property type="molecule type" value="Genomic_DNA"/>
</dbReference>
<protein>
    <submittedName>
        <fullName evidence="1">Uncharacterized protein</fullName>
    </submittedName>
</protein>
<keyword evidence="2" id="KW-1185">Reference proteome</keyword>
<gene>
    <name evidence="1" type="ORF">A2G96_10050</name>
</gene>
<name>A0A142JIZ6_9BURK</name>
<organism evidence="1 2">
    <name type="scientific">Cupriavidus nantongensis</name>
    <dbReference type="NCBI Taxonomy" id="1796606"/>
    <lineage>
        <taxon>Bacteria</taxon>
        <taxon>Pseudomonadati</taxon>
        <taxon>Pseudomonadota</taxon>
        <taxon>Betaproteobacteria</taxon>
        <taxon>Burkholderiales</taxon>
        <taxon>Burkholderiaceae</taxon>
        <taxon>Cupriavidus</taxon>
    </lineage>
</organism>
<sequence length="195" mass="21503">MKIDQQEISLYVQAIKSSFENGAFSQSDCQHLAYMFAQGGLYGRVLQHGVLLDLPAKAGIANFIRLIRENLEAPVVDANTDISYALNRPANYVNADQLRPDFVKDSDLSFREFLTNLLSGIQADIVELSVEAEALPTDKKTDAHYVIGMLEVTARNLDAAFADPAGASDMAPSELARFFEDSCRFVASVKSEMHH</sequence>